<dbReference type="OrthoDB" id="10044938at2759"/>
<dbReference type="InterPro" id="IPR035979">
    <property type="entry name" value="RBD_domain_sf"/>
</dbReference>
<feature type="region of interest" description="Disordered" evidence="2">
    <location>
        <begin position="533"/>
        <end position="659"/>
    </location>
</feature>
<evidence type="ECO:0000256" key="1">
    <source>
        <dbReference type="PROSITE-ProRule" id="PRU00176"/>
    </source>
</evidence>
<feature type="compositionally biased region" description="Low complexity" evidence="2">
    <location>
        <begin position="396"/>
        <end position="414"/>
    </location>
</feature>
<feature type="region of interest" description="Disordered" evidence="2">
    <location>
        <begin position="1"/>
        <end position="32"/>
    </location>
</feature>
<keyword evidence="1" id="KW-0694">RNA-binding</keyword>
<dbReference type="SMART" id="SM00360">
    <property type="entry name" value="RRM"/>
    <property type="match status" value="1"/>
</dbReference>
<feature type="compositionally biased region" description="Basic and acidic residues" evidence="2">
    <location>
        <begin position="416"/>
        <end position="430"/>
    </location>
</feature>
<dbReference type="Pfam" id="PF00076">
    <property type="entry name" value="RRM_1"/>
    <property type="match status" value="1"/>
</dbReference>
<feature type="compositionally biased region" description="Low complexity" evidence="2">
    <location>
        <begin position="276"/>
        <end position="314"/>
    </location>
</feature>
<dbReference type="InterPro" id="IPR000504">
    <property type="entry name" value="RRM_dom"/>
</dbReference>
<dbReference type="InterPro" id="IPR034167">
    <property type="entry name" value="Nab3_RRM"/>
</dbReference>
<dbReference type="PANTHER" id="PTHR23295">
    <property type="entry name" value="NUCLEAR RECEPTOR COACTIVATOR 5-RELATED"/>
    <property type="match status" value="1"/>
</dbReference>
<evidence type="ECO:0000313" key="4">
    <source>
        <dbReference type="EMBL" id="KZF21919.1"/>
    </source>
</evidence>
<feature type="compositionally biased region" description="Low complexity" evidence="2">
    <location>
        <begin position="164"/>
        <end position="177"/>
    </location>
</feature>
<feature type="domain" description="RRM" evidence="3">
    <location>
        <begin position="468"/>
        <end position="539"/>
    </location>
</feature>
<feature type="compositionally biased region" description="Pro residues" evidence="2">
    <location>
        <begin position="849"/>
        <end position="863"/>
    </location>
</feature>
<evidence type="ECO:0000256" key="2">
    <source>
        <dbReference type="SAM" id="MobiDB-lite"/>
    </source>
</evidence>
<dbReference type="InterPro" id="IPR012677">
    <property type="entry name" value="Nucleotide-bd_a/b_plait_sf"/>
</dbReference>
<feature type="compositionally biased region" description="Polar residues" evidence="2">
    <location>
        <begin position="260"/>
        <end position="272"/>
    </location>
</feature>
<dbReference type="PROSITE" id="PS50102">
    <property type="entry name" value="RRM"/>
    <property type="match status" value="1"/>
</dbReference>
<dbReference type="CDD" id="cd12342">
    <property type="entry name" value="RRM_Nab3p"/>
    <property type="match status" value="1"/>
</dbReference>
<feature type="region of interest" description="Disordered" evidence="2">
    <location>
        <begin position="844"/>
        <end position="903"/>
    </location>
</feature>
<feature type="region of interest" description="Disordered" evidence="2">
    <location>
        <begin position="232"/>
        <end position="438"/>
    </location>
</feature>
<proteinExistence type="predicted"/>
<dbReference type="EMBL" id="KV407460">
    <property type="protein sequence ID" value="KZF21919.1"/>
    <property type="molecule type" value="Genomic_DNA"/>
</dbReference>
<dbReference type="Proteomes" id="UP000076632">
    <property type="component" value="Unassembled WGS sequence"/>
</dbReference>
<dbReference type="InParanoid" id="A0A165G9T6"/>
<sequence length="958" mass="101876">MTSTPPPEAPAFRGKTLSPVSPRPVHLPEPSNIPILEYQMDPDFNTTASHLVASQTNPAAAITVQNQPIGASNASQSVAAHAEPPVQAQAELEQGVDQKGPSPEGSGVEDGTDDYAMSLDNDDEDGSDNQTSPPSITAPPANSTSLSINTGAAAPTSAPVIPTAAPQDASAAGASAPETFEPLQTDRVPVSVSELPSDMGTYLSSALNASAGSTAQPPTFSDALAPSAALNEAAKASVPMPAGDRTGVSFGEGEHGGGVNYQTLLENLSPPLTVNAAPGAETLTAATTASPTTASTVPRPASAAKSPTAVLAPPANLPPRPPPQEKPNTHPNYAPGDDIRSYHPHTQASPTAPFPPQTSTSYRPSQGGLASLVAAGAPGTSSVANGLPPPPLATFQQSALPAQPQQQSPSSAQSYRSKDKSERGLGRSSDDDSEVPWGPEIQKKYDEFLHDERVYVTEGQWDRFPPNSRMFIGNLPTEKVTKRDLFHIFHKHGRLAQISIKQAYGFVQFLEAGSCYRALQAEQGMSVRGRKMHLEISKPQKNTRSSTDSGRQSSRRSRSPDYTRGGDSYRGGRDRVDRAFDARNRDFPRGRDDYRPMRSPSPRGFRGGRDEYRSGRDHYDGRRRSRSRSPFGRGGPRYRSRSPRGREAPADELPFPRRAPKDVPDVQLILSDELDRNFIAFVERSFTDRALRVDVLFLSSRISEEAVFRRQILEGVQAISKLTRASQATGRISLQIFDRRGGADNVRFDEYDNLDPHICAELVVRAKQTHGAPPLQTAPYGVPAPAFSTPPYSQTLPPPVAAAVPPAIQPVTAAPHAAGTPNLANLITSLDGPTLQKLLGVIQNSPQTPQQPPMTPIPAPPTPASATSMTTDLASLLSGAARQAPAPQPVAAPPPQPPQVNPYAALATNPALASLLTGAAANAQAASQQQSPILQQPQMQQPTNQVQSIMEQLTKWKQ</sequence>
<dbReference type="SUPFAM" id="SSF54928">
    <property type="entry name" value="RNA-binding domain, RBD"/>
    <property type="match status" value="1"/>
</dbReference>
<feature type="compositionally biased region" description="Pro residues" evidence="2">
    <location>
        <begin position="886"/>
        <end position="900"/>
    </location>
</feature>
<feature type="compositionally biased region" description="Pro residues" evidence="2">
    <location>
        <begin position="315"/>
        <end position="325"/>
    </location>
</feature>
<feature type="region of interest" description="Disordered" evidence="2">
    <location>
        <begin position="64"/>
        <end position="187"/>
    </location>
</feature>
<dbReference type="STRING" id="1328760.A0A165G9T6"/>
<gene>
    <name evidence="4" type="ORF">L228DRAFT_162961</name>
</gene>
<feature type="compositionally biased region" description="Polar residues" evidence="2">
    <location>
        <begin position="64"/>
        <end position="78"/>
    </location>
</feature>
<dbReference type="GeneID" id="28894543"/>
<feature type="compositionally biased region" description="Low complexity" evidence="2">
    <location>
        <begin position="923"/>
        <end position="948"/>
    </location>
</feature>
<evidence type="ECO:0000259" key="3">
    <source>
        <dbReference type="PROSITE" id="PS50102"/>
    </source>
</evidence>
<protein>
    <recommendedName>
        <fullName evidence="3">RRM domain-containing protein</fullName>
    </recommendedName>
</protein>
<dbReference type="AlphaFoldDB" id="A0A165G9T6"/>
<feature type="compositionally biased region" description="Basic and acidic residues" evidence="2">
    <location>
        <begin position="570"/>
        <end position="596"/>
    </location>
</feature>
<dbReference type="PANTHER" id="PTHR23295:SF6">
    <property type="entry name" value="NEOSIN, ISOFORM A"/>
    <property type="match status" value="1"/>
</dbReference>
<name>A0A165G9T6_XYLHT</name>
<feature type="compositionally biased region" description="Basic and acidic residues" evidence="2">
    <location>
        <begin position="607"/>
        <end position="622"/>
    </location>
</feature>
<feature type="region of interest" description="Disordered" evidence="2">
    <location>
        <begin position="923"/>
        <end position="958"/>
    </location>
</feature>
<dbReference type="Gene3D" id="3.30.70.330">
    <property type="match status" value="1"/>
</dbReference>
<dbReference type="RefSeq" id="XP_018187474.1">
    <property type="nucleotide sequence ID" value="XM_018329406.1"/>
</dbReference>
<evidence type="ECO:0000313" key="5">
    <source>
        <dbReference type="Proteomes" id="UP000076632"/>
    </source>
</evidence>
<organism evidence="4 5">
    <name type="scientific">Xylona heveae (strain CBS 132557 / TC161)</name>
    <dbReference type="NCBI Taxonomy" id="1328760"/>
    <lineage>
        <taxon>Eukaryota</taxon>
        <taxon>Fungi</taxon>
        <taxon>Dikarya</taxon>
        <taxon>Ascomycota</taxon>
        <taxon>Pezizomycotina</taxon>
        <taxon>Xylonomycetes</taxon>
        <taxon>Xylonales</taxon>
        <taxon>Xylonaceae</taxon>
        <taxon>Xylona</taxon>
    </lineage>
</organism>
<accession>A0A165G9T6</accession>
<dbReference type="GO" id="GO:0003723">
    <property type="term" value="F:RNA binding"/>
    <property type="evidence" value="ECO:0007669"/>
    <property type="project" value="UniProtKB-UniRule"/>
</dbReference>
<feature type="compositionally biased region" description="Polar residues" evidence="2">
    <location>
        <begin position="128"/>
        <end position="150"/>
    </location>
</feature>
<keyword evidence="5" id="KW-1185">Reference proteome</keyword>
<dbReference type="InterPro" id="IPR052600">
    <property type="entry name" value="Nuc_rcpt_coact/corep"/>
</dbReference>
<dbReference type="OMA" id="LENQMDP"/>
<reference evidence="4 5" key="1">
    <citation type="journal article" date="2016" name="Fungal Biol.">
        <title>The genome of Xylona heveae provides a window into fungal endophytism.</title>
        <authorList>
            <person name="Gazis R."/>
            <person name="Kuo A."/>
            <person name="Riley R."/>
            <person name="LaButti K."/>
            <person name="Lipzen A."/>
            <person name="Lin J."/>
            <person name="Amirebrahimi M."/>
            <person name="Hesse C.N."/>
            <person name="Spatafora J.W."/>
            <person name="Henrissat B."/>
            <person name="Hainaut M."/>
            <person name="Grigoriev I.V."/>
            <person name="Hibbett D.S."/>
        </authorList>
    </citation>
    <scope>NUCLEOTIDE SEQUENCE [LARGE SCALE GENOMIC DNA]</scope>
    <source>
        <strain evidence="4 5">TC161</strain>
    </source>
</reference>